<evidence type="ECO:0000313" key="1">
    <source>
        <dbReference type="EMBL" id="SDG03059.1"/>
    </source>
</evidence>
<sequence>MARAVAILFGLGVLLSLAGPAAGGERLVHLVNIGWHTGIAVRSADIDPALIPEIGDLPEAGWVEFGWGDAAFYRDPDPAIGSYVSAAFIETPAVMHLVGMPVPPARYFPDAEVVDVPLDTAGFDRLIGFIAASFDRAQGERLSALGPGLYRRSGFYDAVGTFTLFNTCNTWVARAFAAAGLEIDTDLSRASTVTARVRAAVAAR</sequence>
<organism evidence="1 2">
    <name type="scientific">Thalassobaculum litoreum DSM 18839</name>
    <dbReference type="NCBI Taxonomy" id="1123362"/>
    <lineage>
        <taxon>Bacteria</taxon>
        <taxon>Pseudomonadati</taxon>
        <taxon>Pseudomonadota</taxon>
        <taxon>Alphaproteobacteria</taxon>
        <taxon>Rhodospirillales</taxon>
        <taxon>Thalassobaculaceae</taxon>
        <taxon>Thalassobaculum</taxon>
    </lineage>
</organism>
<accession>A0A8G2EX08</accession>
<dbReference type="InterPro" id="IPR011727">
    <property type="entry name" value="CHP02117"/>
</dbReference>
<reference evidence="1 2" key="1">
    <citation type="submission" date="2016-10" db="EMBL/GenBank/DDBJ databases">
        <authorList>
            <person name="Varghese N."/>
            <person name="Submissions S."/>
        </authorList>
    </citation>
    <scope>NUCLEOTIDE SEQUENCE [LARGE SCALE GENOMIC DNA]</scope>
    <source>
        <strain evidence="1 2">DSM 18839</strain>
    </source>
</reference>
<evidence type="ECO:0000313" key="2">
    <source>
        <dbReference type="Proteomes" id="UP000198615"/>
    </source>
</evidence>
<keyword evidence="2" id="KW-1185">Reference proteome</keyword>
<evidence type="ECO:0008006" key="3">
    <source>
        <dbReference type="Google" id="ProtNLM"/>
    </source>
</evidence>
<dbReference type="Proteomes" id="UP000198615">
    <property type="component" value="Unassembled WGS sequence"/>
</dbReference>
<dbReference type="Pfam" id="PF09601">
    <property type="entry name" value="DUF2459"/>
    <property type="match status" value="1"/>
</dbReference>
<dbReference type="RefSeq" id="WP_175474248.1">
    <property type="nucleotide sequence ID" value="NZ_FNBW01000009.1"/>
</dbReference>
<dbReference type="EMBL" id="FNBW01000009">
    <property type="protein sequence ID" value="SDG03059.1"/>
    <property type="molecule type" value="Genomic_DNA"/>
</dbReference>
<comment type="caution">
    <text evidence="1">The sequence shown here is derived from an EMBL/GenBank/DDBJ whole genome shotgun (WGS) entry which is preliminary data.</text>
</comment>
<protein>
    <recommendedName>
        <fullName evidence="3">DUF2459 domain-containing protein</fullName>
    </recommendedName>
</protein>
<gene>
    <name evidence="1" type="ORF">SAMN05660686_03116</name>
</gene>
<name>A0A8G2EX08_9PROT</name>
<dbReference type="AlphaFoldDB" id="A0A8G2EX08"/>
<proteinExistence type="predicted"/>